<gene>
    <name evidence="9" type="ORF">FSP39_011818</name>
</gene>
<keyword evidence="4" id="KW-0378">Hydrolase</keyword>
<comment type="cofactor">
    <cofactor evidence="1">
        <name>Zn(2+)</name>
        <dbReference type="ChEBI" id="CHEBI:29105"/>
    </cofactor>
</comment>
<accession>A0AA89BKK2</accession>
<dbReference type="EMBL" id="VSWD01000012">
    <property type="protein sequence ID" value="KAK3085993.1"/>
    <property type="molecule type" value="Genomic_DNA"/>
</dbReference>
<keyword evidence="6" id="KW-0482">Metalloprotease</keyword>
<dbReference type="InterPro" id="IPR000834">
    <property type="entry name" value="Peptidase_M14"/>
</dbReference>
<dbReference type="PANTHER" id="PTHR11705:SF143">
    <property type="entry name" value="SLL0236 PROTEIN"/>
    <property type="match status" value="1"/>
</dbReference>
<evidence type="ECO:0000256" key="6">
    <source>
        <dbReference type="ARBA" id="ARBA00023049"/>
    </source>
</evidence>
<evidence type="ECO:0000313" key="9">
    <source>
        <dbReference type="EMBL" id="KAK3085993.1"/>
    </source>
</evidence>
<evidence type="ECO:0000313" key="10">
    <source>
        <dbReference type="Proteomes" id="UP001186944"/>
    </source>
</evidence>
<keyword evidence="3" id="KW-0645">Protease</keyword>
<sequence length="200" mass="22373">MGTNCAPLLADIFLYSYEAEFIQSLVSDGKRYLASNFNFTYRYIGDVLSINNPKFADYLSSIYPSELEVKETTETNNSASYLDIMLSYDTDGHLNTSLYDKRDDFNFNITNNEGSRIAVKALESVNGKRFDYGNTASTIYIASGCSTDWAYGEAGVKYSYAVELRDTGEYGFFLPSDQIVPTGNETLEALIALANYVHDH</sequence>
<dbReference type="GO" id="GO:0008270">
    <property type="term" value="F:zinc ion binding"/>
    <property type="evidence" value="ECO:0007669"/>
    <property type="project" value="InterPro"/>
</dbReference>
<dbReference type="Proteomes" id="UP001186944">
    <property type="component" value="Unassembled WGS sequence"/>
</dbReference>
<feature type="active site" description="Proton donor/acceptor" evidence="7">
    <location>
        <position position="163"/>
    </location>
</feature>
<evidence type="ECO:0000256" key="7">
    <source>
        <dbReference type="PROSITE-ProRule" id="PRU01379"/>
    </source>
</evidence>
<comment type="caution">
    <text evidence="9">The sequence shown here is derived from an EMBL/GenBank/DDBJ whole genome shotgun (WGS) entry which is preliminary data.</text>
</comment>
<evidence type="ECO:0000256" key="5">
    <source>
        <dbReference type="ARBA" id="ARBA00022833"/>
    </source>
</evidence>
<keyword evidence="5" id="KW-0862">Zinc</keyword>
<reference evidence="9" key="1">
    <citation type="submission" date="2019-08" db="EMBL/GenBank/DDBJ databases">
        <title>The improved chromosome-level genome for the pearl oyster Pinctada fucata martensii using PacBio sequencing and Hi-C.</title>
        <authorList>
            <person name="Zheng Z."/>
        </authorList>
    </citation>
    <scope>NUCLEOTIDE SEQUENCE</scope>
    <source>
        <strain evidence="9">ZZ-2019</strain>
        <tissue evidence="9">Adductor muscle</tissue>
    </source>
</reference>
<dbReference type="GO" id="GO:0006508">
    <property type="term" value="P:proteolysis"/>
    <property type="evidence" value="ECO:0007669"/>
    <property type="project" value="UniProtKB-KW"/>
</dbReference>
<evidence type="ECO:0000259" key="8">
    <source>
        <dbReference type="PROSITE" id="PS52035"/>
    </source>
</evidence>
<organism evidence="9 10">
    <name type="scientific">Pinctada imbricata</name>
    <name type="common">Atlantic pearl-oyster</name>
    <name type="synonym">Pinctada martensii</name>
    <dbReference type="NCBI Taxonomy" id="66713"/>
    <lineage>
        <taxon>Eukaryota</taxon>
        <taxon>Metazoa</taxon>
        <taxon>Spiralia</taxon>
        <taxon>Lophotrochozoa</taxon>
        <taxon>Mollusca</taxon>
        <taxon>Bivalvia</taxon>
        <taxon>Autobranchia</taxon>
        <taxon>Pteriomorphia</taxon>
        <taxon>Pterioida</taxon>
        <taxon>Pterioidea</taxon>
        <taxon>Pteriidae</taxon>
        <taxon>Pinctada</taxon>
    </lineage>
</organism>
<dbReference type="PANTHER" id="PTHR11705">
    <property type="entry name" value="PROTEASE FAMILY M14 CARBOXYPEPTIDASE A,B"/>
    <property type="match status" value="1"/>
</dbReference>
<dbReference type="Pfam" id="PF00246">
    <property type="entry name" value="Peptidase_M14"/>
    <property type="match status" value="1"/>
</dbReference>
<name>A0AA89BKK2_PINIB</name>
<protein>
    <recommendedName>
        <fullName evidence="8">Peptidase M14 domain-containing protein</fullName>
    </recommendedName>
</protein>
<proteinExistence type="inferred from homology"/>
<dbReference type="Gene3D" id="3.40.630.10">
    <property type="entry name" value="Zn peptidases"/>
    <property type="match status" value="1"/>
</dbReference>
<evidence type="ECO:0000256" key="1">
    <source>
        <dbReference type="ARBA" id="ARBA00001947"/>
    </source>
</evidence>
<evidence type="ECO:0000256" key="3">
    <source>
        <dbReference type="ARBA" id="ARBA00022670"/>
    </source>
</evidence>
<comment type="similarity">
    <text evidence="2 7">Belongs to the peptidase M14 family.</text>
</comment>
<evidence type="ECO:0000256" key="4">
    <source>
        <dbReference type="ARBA" id="ARBA00022801"/>
    </source>
</evidence>
<dbReference type="SMART" id="SM00631">
    <property type="entry name" value="Zn_pept"/>
    <property type="match status" value="1"/>
</dbReference>
<keyword evidence="10" id="KW-1185">Reference proteome</keyword>
<evidence type="ECO:0000256" key="2">
    <source>
        <dbReference type="ARBA" id="ARBA00005988"/>
    </source>
</evidence>
<dbReference type="GO" id="GO:0005615">
    <property type="term" value="C:extracellular space"/>
    <property type="evidence" value="ECO:0007669"/>
    <property type="project" value="TreeGrafter"/>
</dbReference>
<dbReference type="PROSITE" id="PS52035">
    <property type="entry name" value="PEPTIDASE_M14"/>
    <property type="match status" value="1"/>
</dbReference>
<feature type="domain" description="Peptidase M14" evidence="8">
    <location>
        <begin position="1"/>
        <end position="197"/>
    </location>
</feature>
<dbReference type="GO" id="GO:0004181">
    <property type="term" value="F:metallocarboxypeptidase activity"/>
    <property type="evidence" value="ECO:0007669"/>
    <property type="project" value="InterPro"/>
</dbReference>
<dbReference type="SUPFAM" id="SSF53187">
    <property type="entry name" value="Zn-dependent exopeptidases"/>
    <property type="match status" value="1"/>
</dbReference>
<dbReference type="AlphaFoldDB" id="A0AA89BKK2"/>